<organism evidence="1 4">
    <name type="scientific">Pseudoduganella umbonata</name>
    <dbReference type="NCBI Taxonomy" id="864828"/>
    <lineage>
        <taxon>Bacteria</taxon>
        <taxon>Pseudomonadati</taxon>
        <taxon>Pseudomonadota</taxon>
        <taxon>Betaproteobacteria</taxon>
        <taxon>Burkholderiales</taxon>
        <taxon>Oxalobacteraceae</taxon>
        <taxon>Telluria group</taxon>
        <taxon>Pseudoduganella</taxon>
    </lineage>
</organism>
<reference evidence="2 3" key="1">
    <citation type="submission" date="2019-05" db="EMBL/GenBank/DDBJ databases">
        <title>Draft Genome Sequences of Six Type Strains of the Genus Massilia.</title>
        <authorList>
            <person name="Miess H."/>
            <person name="Frediansyhah A."/>
            <person name="Gross H."/>
        </authorList>
    </citation>
    <scope>NUCLEOTIDE SEQUENCE [LARGE SCALE GENOMIC DNA]</scope>
    <source>
        <strain evidence="2 3">DSMZ 26121</strain>
    </source>
</reference>
<name>A0A4P8HJ41_9BURK</name>
<dbReference type="Proteomes" id="UP000298763">
    <property type="component" value="Chromosome"/>
</dbReference>
<evidence type="ECO:0000313" key="3">
    <source>
        <dbReference type="Proteomes" id="UP000298763"/>
    </source>
</evidence>
<reference evidence="1 4" key="2">
    <citation type="submission" date="2020-08" db="EMBL/GenBank/DDBJ databases">
        <title>Genomic Encyclopedia of Type Strains, Phase III (KMG-III): the genomes of soil and plant-associated and newly described type strains.</title>
        <authorList>
            <person name="Whitman W."/>
        </authorList>
    </citation>
    <scope>NUCLEOTIDE SEQUENCE [LARGE SCALE GENOMIC DNA]</scope>
    <source>
        <strain evidence="1 4">CECT 7753</strain>
    </source>
</reference>
<evidence type="ECO:0000313" key="2">
    <source>
        <dbReference type="EMBL" id="QCP09603.1"/>
    </source>
</evidence>
<dbReference type="AlphaFoldDB" id="A0A4P8HJ41"/>
<dbReference type="EMBL" id="CP040017">
    <property type="protein sequence ID" value="QCP09603.1"/>
    <property type="molecule type" value="Genomic_DNA"/>
</dbReference>
<accession>A0A4P8HJ41</accession>
<evidence type="ECO:0000313" key="4">
    <source>
        <dbReference type="Proteomes" id="UP000584325"/>
    </source>
</evidence>
<dbReference type="Proteomes" id="UP000584325">
    <property type="component" value="Unassembled WGS sequence"/>
</dbReference>
<proteinExistence type="predicted"/>
<keyword evidence="3" id="KW-1185">Reference proteome</keyword>
<dbReference type="RefSeq" id="WP_137312490.1">
    <property type="nucleotide sequence ID" value="NZ_CP040017.1"/>
</dbReference>
<dbReference type="OrthoDB" id="8759276at2"/>
<evidence type="ECO:0000313" key="1">
    <source>
        <dbReference type="EMBL" id="MBB3219527.1"/>
    </source>
</evidence>
<gene>
    <name evidence="2" type="ORF">FCL38_03585</name>
    <name evidence="1" type="ORF">FHS02_000314</name>
</gene>
<protein>
    <submittedName>
        <fullName evidence="1">Uncharacterized protein</fullName>
    </submittedName>
</protein>
<sequence length="82" mass="9442">MKYTAGKTKLNLWKYLHQPEKCPTMMPRHDRETATLIDFSIGILGSHGIYVAARLLCERGVSFETVCRVLRKPGQRRLPLRS</sequence>
<dbReference type="EMBL" id="JACHXS010000001">
    <property type="protein sequence ID" value="MBB3219527.1"/>
    <property type="molecule type" value="Genomic_DNA"/>
</dbReference>